<evidence type="ECO:0000256" key="3">
    <source>
        <dbReference type="ARBA" id="ARBA00022723"/>
    </source>
</evidence>
<evidence type="ECO:0000256" key="6">
    <source>
        <dbReference type="ARBA" id="ARBA00023242"/>
    </source>
</evidence>
<dbReference type="EMBL" id="KZ451995">
    <property type="protein sequence ID" value="PKA53470.1"/>
    <property type="molecule type" value="Genomic_DNA"/>
</dbReference>
<dbReference type="AlphaFoldDB" id="A0A2I0AD47"/>
<dbReference type="CDD" id="cd10509">
    <property type="entry name" value="Zn-ribbon_RPC11"/>
    <property type="match status" value="1"/>
</dbReference>
<dbReference type="GO" id="GO:0006386">
    <property type="term" value="P:termination of RNA polymerase III transcription"/>
    <property type="evidence" value="ECO:0007669"/>
    <property type="project" value="TreeGrafter"/>
</dbReference>
<feature type="binding site" evidence="8">
    <location>
        <position position="30"/>
    </location>
    <ligand>
        <name>Zn(2+)</name>
        <dbReference type="ChEBI" id="CHEBI:29105"/>
        <label>1</label>
    </ligand>
</feature>
<keyword evidence="2 7" id="KW-0240">DNA-directed RNA polymerase</keyword>
<reference evidence="12 13" key="1">
    <citation type="journal article" date="2017" name="Nature">
        <title>The Apostasia genome and the evolution of orchids.</title>
        <authorList>
            <person name="Zhang G.Q."/>
            <person name="Liu K.W."/>
            <person name="Li Z."/>
            <person name="Lohaus R."/>
            <person name="Hsiao Y.Y."/>
            <person name="Niu S.C."/>
            <person name="Wang J.Y."/>
            <person name="Lin Y.C."/>
            <person name="Xu Q."/>
            <person name="Chen L.J."/>
            <person name="Yoshida K."/>
            <person name="Fujiwara S."/>
            <person name="Wang Z.W."/>
            <person name="Zhang Y.Q."/>
            <person name="Mitsuda N."/>
            <person name="Wang M."/>
            <person name="Liu G.H."/>
            <person name="Pecoraro L."/>
            <person name="Huang H.X."/>
            <person name="Xiao X.J."/>
            <person name="Lin M."/>
            <person name="Wu X.Y."/>
            <person name="Wu W.L."/>
            <person name="Chen Y.Y."/>
            <person name="Chang S.B."/>
            <person name="Sakamoto S."/>
            <person name="Ohme-Takagi M."/>
            <person name="Yagi M."/>
            <person name="Zeng S.J."/>
            <person name="Shen C.Y."/>
            <person name="Yeh C.M."/>
            <person name="Luo Y.B."/>
            <person name="Tsai W.C."/>
            <person name="Van de Peer Y."/>
            <person name="Liu Z.J."/>
        </authorList>
    </citation>
    <scope>NUCLEOTIDE SEQUENCE [LARGE SCALE GENOMIC DNA]</scope>
    <source>
        <strain evidence="13">cv. Shenzhen</strain>
        <tissue evidence="12">Stem</tissue>
    </source>
</reference>
<evidence type="ECO:0000256" key="1">
    <source>
        <dbReference type="ARBA" id="ARBA00004123"/>
    </source>
</evidence>
<dbReference type="PIRSF" id="PIRSF005586">
    <property type="entry name" value="RNApol_RpoM"/>
    <property type="match status" value="1"/>
</dbReference>
<dbReference type="OrthoDB" id="282152at2759"/>
<feature type="binding site" evidence="8">
    <location>
        <position position="11"/>
    </location>
    <ligand>
        <name>Zn(2+)</name>
        <dbReference type="ChEBI" id="CHEBI:29105"/>
        <label>1</label>
    </ligand>
</feature>
<feature type="binding site" evidence="8">
    <location>
        <position position="33"/>
    </location>
    <ligand>
        <name>Zn(2+)</name>
        <dbReference type="ChEBI" id="CHEBI:29105"/>
        <label>1</label>
    </ligand>
</feature>
<dbReference type="GO" id="GO:0003676">
    <property type="term" value="F:nucleic acid binding"/>
    <property type="evidence" value="ECO:0007669"/>
    <property type="project" value="InterPro"/>
</dbReference>
<feature type="binding site" evidence="8">
    <location>
        <position position="101"/>
    </location>
    <ligand>
        <name>Zn(2+)</name>
        <dbReference type="ChEBI" id="CHEBI:29105"/>
        <label>2</label>
    </ligand>
</feature>
<evidence type="ECO:0000256" key="10">
    <source>
        <dbReference type="RuleBase" id="RU003474"/>
    </source>
</evidence>
<accession>A0A2I0AD47</accession>
<dbReference type="SUPFAM" id="SSF57783">
    <property type="entry name" value="Zinc beta-ribbon"/>
    <property type="match status" value="1"/>
</dbReference>
<dbReference type="PANTHER" id="PTHR11239:SF12">
    <property type="entry name" value="DNA-DIRECTED RNA POLYMERASE III SUBUNIT RPC10"/>
    <property type="match status" value="1"/>
</dbReference>
<feature type="binding site" evidence="8">
    <location>
        <position position="106"/>
    </location>
    <ligand>
        <name>Zn(2+)</name>
        <dbReference type="ChEBI" id="CHEBI:29105"/>
        <label>2</label>
    </ligand>
</feature>
<evidence type="ECO:0000256" key="9">
    <source>
        <dbReference type="PIRSR" id="PIRSR005586-2"/>
    </source>
</evidence>
<keyword evidence="4 9" id="KW-0863">Zinc-finger</keyword>
<comment type="subcellular location">
    <subcellularLocation>
        <location evidence="1 7">Nucleus</location>
    </subcellularLocation>
</comment>
<comment type="similarity">
    <text evidence="7 10">Belongs to the archaeal rpoM/eukaryotic RPA12/RPB9/RPC11 RNA polymerase family.</text>
</comment>
<dbReference type="GO" id="GO:0003899">
    <property type="term" value="F:DNA-directed RNA polymerase activity"/>
    <property type="evidence" value="ECO:0007669"/>
    <property type="project" value="InterPro"/>
</dbReference>
<dbReference type="Gene3D" id="2.20.25.10">
    <property type="match status" value="1"/>
</dbReference>
<keyword evidence="7 10" id="KW-0804">Transcription</keyword>
<dbReference type="SMART" id="SM00661">
    <property type="entry name" value="RPOL9"/>
    <property type="match status" value="1"/>
</dbReference>
<evidence type="ECO:0000313" key="13">
    <source>
        <dbReference type="Proteomes" id="UP000236161"/>
    </source>
</evidence>
<dbReference type="InterPro" id="IPR001222">
    <property type="entry name" value="Znf_TFIIS"/>
</dbReference>
<feature type="binding site" evidence="8">
    <location>
        <position position="73"/>
    </location>
    <ligand>
        <name>Zn(2+)</name>
        <dbReference type="ChEBI" id="CHEBI:29105"/>
        <label>2</label>
    </ligand>
</feature>
<dbReference type="GO" id="GO:0005666">
    <property type="term" value="C:RNA polymerase III complex"/>
    <property type="evidence" value="ECO:0007669"/>
    <property type="project" value="TreeGrafter"/>
</dbReference>
<feature type="domain" description="TFIIS-type" evidence="11">
    <location>
        <begin position="69"/>
        <end position="111"/>
    </location>
</feature>
<evidence type="ECO:0000256" key="7">
    <source>
        <dbReference type="PIRNR" id="PIRNR005586"/>
    </source>
</evidence>
<keyword evidence="5 8" id="KW-0862">Zinc</keyword>
<evidence type="ECO:0000259" key="11">
    <source>
        <dbReference type="PROSITE" id="PS51133"/>
    </source>
</evidence>
<dbReference type="Proteomes" id="UP000236161">
    <property type="component" value="Unassembled WGS sequence"/>
</dbReference>
<name>A0A2I0AD47_9ASPA</name>
<dbReference type="GO" id="GO:0008270">
    <property type="term" value="F:zinc ion binding"/>
    <property type="evidence" value="ECO:0007669"/>
    <property type="project" value="UniProtKB-KW"/>
</dbReference>
<dbReference type="Pfam" id="PF01096">
    <property type="entry name" value="Zn_ribbon_TFIIS"/>
    <property type="match status" value="1"/>
</dbReference>
<evidence type="ECO:0000256" key="5">
    <source>
        <dbReference type="ARBA" id="ARBA00022833"/>
    </source>
</evidence>
<keyword evidence="3 8" id="KW-0479">Metal-binding</keyword>
<feature type="binding site" evidence="8">
    <location>
        <position position="76"/>
    </location>
    <ligand>
        <name>Zn(2+)</name>
        <dbReference type="ChEBI" id="CHEBI:29105"/>
        <label>2</label>
    </ligand>
</feature>
<dbReference type="PROSITE" id="PS51133">
    <property type="entry name" value="ZF_TFIIS_2"/>
    <property type="match status" value="1"/>
</dbReference>
<dbReference type="InterPro" id="IPR012164">
    <property type="entry name" value="Rpa12/Rpb9/Rpc10/TFS"/>
</dbReference>
<dbReference type="PANTHER" id="PTHR11239">
    <property type="entry name" value="DNA-DIRECTED RNA POLYMERASE"/>
    <property type="match status" value="1"/>
</dbReference>
<proteinExistence type="inferred from homology"/>
<dbReference type="STRING" id="1088818.A0A2I0AD47"/>
<protein>
    <recommendedName>
        <fullName evidence="7">DNA-directed RNA polymerase subunit</fullName>
    </recommendedName>
</protein>
<dbReference type="InterPro" id="IPR001529">
    <property type="entry name" value="Zn_ribbon_RPB9"/>
</dbReference>
<evidence type="ECO:0000256" key="2">
    <source>
        <dbReference type="ARBA" id="ARBA00022478"/>
    </source>
</evidence>
<keyword evidence="6 7" id="KW-0539">Nucleus</keyword>
<evidence type="ECO:0000313" key="12">
    <source>
        <dbReference type="EMBL" id="PKA53470.1"/>
    </source>
</evidence>
<dbReference type="PROSITE" id="PS00466">
    <property type="entry name" value="ZF_TFIIS_1"/>
    <property type="match status" value="1"/>
</dbReference>
<dbReference type="SMART" id="SM00440">
    <property type="entry name" value="ZnF_C2C2"/>
    <property type="match status" value="1"/>
</dbReference>
<sequence length="113" mass="12969">MSLPLHFCPICCVLLDIEAGNGNQKLRLTCPTCPYVAPIRVKISRKETFVGKEVEPIFAADDMKYAPRTAATCPRCHHGEAYFRQMQIRSADEPMTSFYKCCNDNCRFDWRDD</sequence>
<evidence type="ECO:0000256" key="4">
    <source>
        <dbReference type="ARBA" id="ARBA00022771"/>
    </source>
</evidence>
<feature type="zinc finger region" description="C4-type" evidence="9">
    <location>
        <begin position="8"/>
        <end position="33"/>
    </location>
</feature>
<dbReference type="InterPro" id="IPR034014">
    <property type="entry name" value="Zn_ribbon_RPC11_C"/>
</dbReference>
<evidence type="ECO:0000256" key="8">
    <source>
        <dbReference type="PIRSR" id="PIRSR005586-1"/>
    </source>
</evidence>
<keyword evidence="13" id="KW-1185">Reference proteome</keyword>
<gene>
    <name evidence="12" type="ORF">AXF42_Ash020893</name>
</gene>
<organism evidence="12 13">
    <name type="scientific">Apostasia shenzhenica</name>
    <dbReference type="NCBI Taxonomy" id="1088818"/>
    <lineage>
        <taxon>Eukaryota</taxon>
        <taxon>Viridiplantae</taxon>
        <taxon>Streptophyta</taxon>
        <taxon>Embryophyta</taxon>
        <taxon>Tracheophyta</taxon>
        <taxon>Spermatophyta</taxon>
        <taxon>Magnoliopsida</taxon>
        <taxon>Liliopsida</taxon>
        <taxon>Asparagales</taxon>
        <taxon>Orchidaceae</taxon>
        <taxon>Apostasioideae</taxon>
        <taxon>Apostasia</taxon>
    </lineage>
</organism>
<feature type="binding site" evidence="8">
    <location>
        <position position="8"/>
    </location>
    <ligand>
        <name>Zn(2+)</name>
        <dbReference type="ChEBI" id="CHEBI:29105"/>
        <label>1</label>
    </ligand>
</feature>
<comment type="function">
    <text evidence="7">DNA-dependent RNA polymerase catalyzes the transcription of DNA into RNA using the four ribonucleoside triphosphates as substrates.</text>
</comment>